<protein>
    <submittedName>
        <fullName evidence="2">Uncharacterized protein</fullName>
    </submittedName>
</protein>
<dbReference type="EMBL" id="BARS01022305">
    <property type="protein sequence ID" value="GAG13027.1"/>
    <property type="molecule type" value="Genomic_DNA"/>
</dbReference>
<feature type="non-terminal residue" evidence="2">
    <location>
        <position position="1"/>
    </location>
</feature>
<evidence type="ECO:0000313" key="2">
    <source>
        <dbReference type="EMBL" id="GAG13027.1"/>
    </source>
</evidence>
<evidence type="ECO:0000256" key="1">
    <source>
        <dbReference type="SAM" id="MobiDB-lite"/>
    </source>
</evidence>
<name>X0VPH4_9ZZZZ</name>
<gene>
    <name evidence="2" type="ORF">S01H1_35682</name>
</gene>
<comment type="caution">
    <text evidence="2">The sequence shown here is derived from an EMBL/GenBank/DDBJ whole genome shotgun (WGS) entry which is preliminary data.</text>
</comment>
<organism evidence="2">
    <name type="scientific">marine sediment metagenome</name>
    <dbReference type="NCBI Taxonomy" id="412755"/>
    <lineage>
        <taxon>unclassified sequences</taxon>
        <taxon>metagenomes</taxon>
        <taxon>ecological metagenomes</taxon>
    </lineage>
</organism>
<sequence>GFVHSEKPHCTAYRKPPKKRKAATQDKEPRMKPAALHGIVIPGKSRGKQRQTLNDKTHPPLSNASEGTESGKIDWELCGVPPELENRAPLSLKLEATLDHFGIALTEFARIAKVDVKLVNRLYQGKVKRPRSGESRHRIETLLHSLWENDGEIG</sequence>
<proteinExistence type="predicted"/>
<dbReference type="AlphaFoldDB" id="X0VPH4"/>
<reference evidence="2" key="1">
    <citation type="journal article" date="2014" name="Front. Microbiol.">
        <title>High frequency of phylogenetically diverse reductive dehalogenase-homologous genes in deep subseafloor sedimentary metagenomes.</title>
        <authorList>
            <person name="Kawai M."/>
            <person name="Futagami T."/>
            <person name="Toyoda A."/>
            <person name="Takaki Y."/>
            <person name="Nishi S."/>
            <person name="Hori S."/>
            <person name="Arai W."/>
            <person name="Tsubouchi T."/>
            <person name="Morono Y."/>
            <person name="Uchiyama I."/>
            <person name="Ito T."/>
            <person name="Fujiyama A."/>
            <person name="Inagaki F."/>
            <person name="Takami H."/>
        </authorList>
    </citation>
    <scope>NUCLEOTIDE SEQUENCE</scope>
    <source>
        <strain evidence="2">Expedition CK06-06</strain>
    </source>
</reference>
<feature type="region of interest" description="Disordered" evidence="1">
    <location>
        <begin position="1"/>
        <end position="69"/>
    </location>
</feature>
<feature type="compositionally biased region" description="Polar residues" evidence="1">
    <location>
        <begin position="59"/>
        <end position="68"/>
    </location>
</feature>
<accession>X0VPH4</accession>